<evidence type="ECO:0000313" key="2">
    <source>
        <dbReference type="Proteomes" id="UP000800984"/>
    </source>
</evidence>
<dbReference type="Proteomes" id="UP000800984">
    <property type="component" value="Unassembled WGS sequence"/>
</dbReference>
<organism evidence="1 2">
    <name type="scientific">Flavobacterium difficile</name>
    <dbReference type="NCBI Taxonomy" id="2709659"/>
    <lineage>
        <taxon>Bacteria</taxon>
        <taxon>Pseudomonadati</taxon>
        <taxon>Bacteroidota</taxon>
        <taxon>Flavobacteriia</taxon>
        <taxon>Flavobacteriales</taxon>
        <taxon>Flavobacteriaceae</taxon>
        <taxon>Flavobacterium</taxon>
    </lineage>
</organism>
<gene>
    <name evidence="1" type="ORF">G4D72_10830</name>
</gene>
<comment type="caution">
    <text evidence="1">The sequence shown here is derived from an EMBL/GenBank/DDBJ whole genome shotgun (WGS) entry which is preliminary data.</text>
</comment>
<proteinExistence type="predicted"/>
<name>A0ABX0I6P9_9FLAO</name>
<evidence type="ECO:0008006" key="3">
    <source>
        <dbReference type="Google" id="ProtNLM"/>
    </source>
</evidence>
<dbReference type="RefSeq" id="WP_166077719.1">
    <property type="nucleotide sequence ID" value="NZ_JAAJBT010000006.1"/>
</dbReference>
<dbReference type="PROSITE" id="PS51257">
    <property type="entry name" value="PROKAR_LIPOPROTEIN"/>
    <property type="match status" value="1"/>
</dbReference>
<keyword evidence="2" id="KW-1185">Reference proteome</keyword>
<accession>A0ABX0I6P9</accession>
<dbReference type="EMBL" id="JAAJBT010000006">
    <property type="protein sequence ID" value="NHM02599.1"/>
    <property type="molecule type" value="Genomic_DNA"/>
</dbReference>
<protein>
    <recommendedName>
        <fullName evidence="3">Lipoprotein</fullName>
    </recommendedName>
</protein>
<evidence type="ECO:0000313" key="1">
    <source>
        <dbReference type="EMBL" id="NHM02599.1"/>
    </source>
</evidence>
<sequence>MKKLFIITLVILSYSCSEKEKKCFENFTYMQSNLKSSYLLKINSSDTVYYLNRYSYELNDLYYFLLIKSEKEKLNNLICKLKFPINDSLFLNDNITDGTTLNFSMDNKRLSLHGGEGPKEFWKFAKWMDNLMTSKQLKAIKNRAIKFDKILEIPIRKVPPIIKKL</sequence>
<reference evidence="1 2" key="1">
    <citation type="submission" date="2020-02" db="EMBL/GenBank/DDBJ databases">
        <authorList>
            <person name="Chen W.-M."/>
        </authorList>
    </citation>
    <scope>NUCLEOTIDE SEQUENCE [LARGE SCALE GENOMIC DNA]</scope>
    <source>
        <strain evidence="1 2">KDG-16</strain>
    </source>
</reference>